<proteinExistence type="predicted"/>
<dbReference type="Gene3D" id="1.20.144.10">
    <property type="entry name" value="Phosphatidic acid phosphatase type 2/haloperoxidase"/>
    <property type="match status" value="1"/>
</dbReference>
<dbReference type="Pfam" id="PF01569">
    <property type="entry name" value="PAP2"/>
    <property type="match status" value="1"/>
</dbReference>
<dbReference type="PANTHER" id="PTHR14969:SF13">
    <property type="entry name" value="AT30094P"/>
    <property type="match status" value="1"/>
</dbReference>
<reference evidence="3" key="1">
    <citation type="journal article" date="2011" name="FEMS Microbiol. Ecol.">
        <title>Polyketide synthase pathways identified from a metagenomic library are derived from soil Acidobacteria.</title>
        <authorList>
            <person name="Parsley L.C."/>
            <person name="Linneman J."/>
            <person name="Goode A.M."/>
            <person name="Becklund K."/>
            <person name="George I."/>
            <person name="Goodman R.M."/>
            <person name="Lopanik N.B."/>
            <person name="Liles M.R."/>
        </authorList>
    </citation>
    <scope>NUCLEOTIDE SEQUENCE</scope>
</reference>
<sequence length="270" mass="30277">MVYIIPALALLALTFVMPRVNPYRPPLFDLDGPIAIFAYYLTLSGAGNIAPLTATLIVLFLVARPGISFVRRIKEFVILWLIVFVIMQGWTFAEVRLKNMFQQPRPVIVGLATEPAAAPSLQMTLEDFYKLGENPNERRAQLAKILTPEFKTIPMDERIRVHWAGMTDYGFPSGHSVGAMMNAMFFLAMGLSYLSVRRMWLPHLVLVWSLLICYSRPTLREHSPTQVLAGGTIGICLALIAFMVARLLIARFVEPAESRSQATRLQHSAT</sequence>
<keyword evidence="1" id="KW-1133">Transmembrane helix</keyword>
<evidence type="ECO:0000256" key="1">
    <source>
        <dbReference type="SAM" id="Phobius"/>
    </source>
</evidence>
<keyword evidence="1" id="KW-0812">Transmembrane</keyword>
<feature type="transmembrane region" description="Helical" evidence="1">
    <location>
        <begin position="176"/>
        <end position="194"/>
    </location>
</feature>
<dbReference type="InterPro" id="IPR036938">
    <property type="entry name" value="PAP2/HPO_sf"/>
</dbReference>
<feature type="transmembrane region" description="Helical" evidence="1">
    <location>
        <begin position="201"/>
        <end position="219"/>
    </location>
</feature>
<dbReference type="PANTHER" id="PTHR14969">
    <property type="entry name" value="SPHINGOSINE-1-PHOSPHATE PHOSPHOHYDROLASE"/>
    <property type="match status" value="1"/>
</dbReference>
<feature type="transmembrane region" description="Helical" evidence="1">
    <location>
        <begin position="38"/>
        <end position="63"/>
    </location>
</feature>
<dbReference type="EMBL" id="JF342593">
    <property type="protein sequence ID" value="AEH26537.1"/>
    <property type="molecule type" value="Genomic_DNA"/>
</dbReference>
<dbReference type="CDD" id="cd01610">
    <property type="entry name" value="PAP2_like"/>
    <property type="match status" value="1"/>
</dbReference>
<organism evidence="3">
    <name type="scientific">uncultured Acidobacteria bacterium C5</name>
    <dbReference type="NCBI Taxonomy" id="1036856"/>
    <lineage>
        <taxon>Bacteria</taxon>
        <taxon>Pseudomonadati</taxon>
        <taxon>Acidobacteriota</taxon>
        <taxon>environmental samples</taxon>
    </lineage>
</organism>
<evidence type="ECO:0000259" key="2">
    <source>
        <dbReference type="SMART" id="SM00014"/>
    </source>
</evidence>
<feature type="transmembrane region" description="Helical" evidence="1">
    <location>
        <begin position="75"/>
        <end position="93"/>
    </location>
</feature>
<accession>F8TTM6</accession>
<dbReference type="SMART" id="SM00014">
    <property type="entry name" value="acidPPc"/>
    <property type="match status" value="1"/>
</dbReference>
<feature type="transmembrane region" description="Helical" evidence="1">
    <location>
        <begin position="225"/>
        <end position="249"/>
    </location>
</feature>
<dbReference type="AlphaFoldDB" id="F8TTM6"/>
<evidence type="ECO:0000313" key="3">
    <source>
        <dbReference type="EMBL" id="AEH26537.1"/>
    </source>
</evidence>
<keyword evidence="1" id="KW-0472">Membrane</keyword>
<dbReference type="SUPFAM" id="SSF48317">
    <property type="entry name" value="Acid phosphatase/Vanadium-dependent haloperoxidase"/>
    <property type="match status" value="1"/>
</dbReference>
<name>F8TTM6_9BACT</name>
<feature type="domain" description="Phosphatidic acid phosphatase type 2/haloperoxidase" evidence="2">
    <location>
        <begin position="79"/>
        <end position="242"/>
    </location>
</feature>
<protein>
    <submittedName>
        <fullName evidence="3">Phosphatidylglycerophosphatase</fullName>
    </submittedName>
</protein>
<dbReference type="InterPro" id="IPR000326">
    <property type="entry name" value="PAP2/HPO"/>
</dbReference>